<accession>A0A2R5EXZ4</accession>
<evidence type="ECO:0000256" key="3">
    <source>
        <dbReference type="ARBA" id="ARBA00022553"/>
    </source>
</evidence>
<dbReference type="Gene3D" id="3.40.50.2300">
    <property type="match status" value="1"/>
</dbReference>
<keyword evidence="12" id="KW-1185">Reference proteome</keyword>
<dbReference type="PRINTS" id="PR00032">
    <property type="entry name" value="HTHARAC"/>
</dbReference>
<dbReference type="InterPro" id="IPR011006">
    <property type="entry name" value="CheY-like_superfamily"/>
</dbReference>
<keyword evidence="5" id="KW-0805">Transcription regulation</keyword>
<dbReference type="InterPro" id="IPR018060">
    <property type="entry name" value="HTH_AraC"/>
</dbReference>
<evidence type="ECO:0000256" key="5">
    <source>
        <dbReference type="ARBA" id="ARBA00023015"/>
    </source>
</evidence>
<dbReference type="PROSITE" id="PS50110">
    <property type="entry name" value="RESPONSE_REGULATORY"/>
    <property type="match status" value="1"/>
</dbReference>
<dbReference type="InterPro" id="IPR051552">
    <property type="entry name" value="HptR"/>
</dbReference>
<reference evidence="11 12" key="1">
    <citation type="submission" date="2017-08" db="EMBL/GenBank/DDBJ databases">
        <title>Substantial Increase in Enzyme Production by Combined Drug-Resistance Mutations in Paenibacillus agaridevorans.</title>
        <authorList>
            <person name="Tanaka Y."/>
            <person name="Funane K."/>
            <person name="Hosaka T."/>
            <person name="Shiwa Y."/>
            <person name="Fujita N."/>
            <person name="Miyazaki T."/>
            <person name="Yoshikawa H."/>
            <person name="Murakami K."/>
            <person name="Kasahara K."/>
            <person name="Inaoka T."/>
            <person name="Hiraga Y."/>
            <person name="Ochi K."/>
        </authorList>
    </citation>
    <scope>NUCLEOTIDE SEQUENCE [LARGE SCALE GENOMIC DNA]</scope>
    <source>
        <strain evidence="11 12">T-3040</strain>
    </source>
</reference>
<dbReference type="InterPro" id="IPR009057">
    <property type="entry name" value="Homeodomain-like_sf"/>
</dbReference>
<proteinExistence type="predicted"/>
<dbReference type="Pfam" id="PF12833">
    <property type="entry name" value="HTH_18"/>
    <property type="match status" value="1"/>
</dbReference>
<dbReference type="GO" id="GO:0043565">
    <property type="term" value="F:sequence-specific DNA binding"/>
    <property type="evidence" value="ECO:0007669"/>
    <property type="project" value="InterPro"/>
</dbReference>
<evidence type="ECO:0000313" key="11">
    <source>
        <dbReference type="EMBL" id="GBG11586.1"/>
    </source>
</evidence>
<keyword evidence="2" id="KW-0963">Cytoplasm</keyword>
<evidence type="ECO:0000256" key="1">
    <source>
        <dbReference type="ARBA" id="ARBA00004496"/>
    </source>
</evidence>
<evidence type="ECO:0000256" key="6">
    <source>
        <dbReference type="ARBA" id="ARBA00023125"/>
    </source>
</evidence>
<dbReference type="AlphaFoldDB" id="A0A2R5EXZ4"/>
<sequence>MMYKVLVVDDEKWVRKGIVFKLQQLNMPYEWIREADDGRAALEMIDADCPDIIITDVKMDDMDGISLIRAVRETGLDLRFMIISGHAEFEYAEQALNMGVMGYLLKPIKEEQFRAVFFKLCEDVRSSRERQQSEARHEMQIKKTRQLVEEKMLNHVLSQSRAQHGETFPKGLLEEWGYADAELPEHLRQFDRADMKYTLVIVHIDRSNYNSERFHYDDLGLIKFAIKNIAENLLADRPFLIGNNLQDLNQVHILLQAGPSDESGLNTDPFIFRLFTTVTKLLKITVTIGVSSPLDRVSEELYKQARAALDLRLIKGNHNVFYAKDAFLSSRMEIPVEQLSLLGKAIELSDFRNVEVILSELLANKKLKDASLLDFRLVYMEIIRTLMRISSQQQLDLPDSLDFDFLNMDVARHFDRTEDLVQYLLTTIVTLVKPGHSLPMDCSAIIHNVRSYMVANYAENLTVKELSRKFAINPNYLSTLFKAETGETFVKELTRIRMEKAQQLLRLTGMPVSQIATSIGYDDVQYFYRKFKQSFGITPLEYRNN</sequence>
<dbReference type="Gene3D" id="1.10.10.60">
    <property type="entry name" value="Homeodomain-like"/>
    <property type="match status" value="2"/>
</dbReference>
<keyword evidence="4" id="KW-0902">Two-component regulatory system</keyword>
<comment type="subcellular location">
    <subcellularLocation>
        <location evidence="1">Cytoplasm</location>
    </subcellularLocation>
</comment>
<dbReference type="SUPFAM" id="SSF46689">
    <property type="entry name" value="Homeodomain-like"/>
    <property type="match status" value="2"/>
</dbReference>
<dbReference type="RefSeq" id="WP_108995857.1">
    <property type="nucleotide sequence ID" value="NZ_BDQX01000423.1"/>
</dbReference>
<feature type="modified residue" description="4-aspartylphosphate" evidence="8">
    <location>
        <position position="56"/>
    </location>
</feature>
<evidence type="ECO:0000256" key="8">
    <source>
        <dbReference type="PROSITE-ProRule" id="PRU00169"/>
    </source>
</evidence>
<keyword evidence="6 11" id="KW-0238">DNA-binding</keyword>
<evidence type="ECO:0000256" key="2">
    <source>
        <dbReference type="ARBA" id="ARBA00022490"/>
    </source>
</evidence>
<organism evidence="11 12">
    <name type="scientific">Paenibacillus agaridevorans</name>
    <dbReference type="NCBI Taxonomy" id="171404"/>
    <lineage>
        <taxon>Bacteria</taxon>
        <taxon>Bacillati</taxon>
        <taxon>Bacillota</taxon>
        <taxon>Bacilli</taxon>
        <taxon>Bacillales</taxon>
        <taxon>Paenibacillaceae</taxon>
        <taxon>Paenibacillus</taxon>
    </lineage>
</organism>
<gene>
    <name evidence="11" type="ORF">PAT3040_06415</name>
</gene>
<dbReference type="PROSITE" id="PS01124">
    <property type="entry name" value="HTH_ARAC_FAMILY_2"/>
    <property type="match status" value="1"/>
</dbReference>
<name>A0A2R5EXZ4_9BACL</name>
<evidence type="ECO:0000259" key="10">
    <source>
        <dbReference type="PROSITE" id="PS50110"/>
    </source>
</evidence>
<comment type="caution">
    <text evidence="11">The sequence shown here is derived from an EMBL/GenBank/DDBJ whole genome shotgun (WGS) entry which is preliminary data.</text>
</comment>
<dbReference type="SUPFAM" id="SSF52172">
    <property type="entry name" value="CheY-like"/>
    <property type="match status" value="1"/>
</dbReference>
<protein>
    <submittedName>
        <fullName evidence="11">DNA-binding response regulator</fullName>
    </submittedName>
</protein>
<dbReference type="InterPro" id="IPR001789">
    <property type="entry name" value="Sig_transdc_resp-reg_receiver"/>
</dbReference>
<evidence type="ECO:0000313" key="12">
    <source>
        <dbReference type="Proteomes" id="UP000245202"/>
    </source>
</evidence>
<dbReference type="PANTHER" id="PTHR42713:SF3">
    <property type="entry name" value="TRANSCRIPTIONAL REGULATORY PROTEIN HPTR"/>
    <property type="match status" value="1"/>
</dbReference>
<evidence type="ECO:0000259" key="9">
    <source>
        <dbReference type="PROSITE" id="PS01124"/>
    </source>
</evidence>
<dbReference type="EMBL" id="BDQX01000423">
    <property type="protein sequence ID" value="GBG11586.1"/>
    <property type="molecule type" value="Genomic_DNA"/>
</dbReference>
<dbReference type="PANTHER" id="PTHR42713">
    <property type="entry name" value="HISTIDINE KINASE-RELATED"/>
    <property type="match status" value="1"/>
</dbReference>
<feature type="domain" description="Response regulatory" evidence="10">
    <location>
        <begin position="4"/>
        <end position="121"/>
    </location>
</feature>
<dbReference type="PROSITE" id="PS00041">
    <property type="entry name" value="HTH_ARAC_FAMILY_1"/>
    <property type="match status" value="1"/>
</dbReference>
<dbReference type="GO" id="GO:0000160">
    <property type="term" value="P:phosphorelay signal transduction system"/>
    <property type="evidence" value="ECO:0007669"/>
    <property type="project" value="UniProtKB-KW"/>
</dbReference>
<feature type="domain" description="HTH araC/xylS-type" evidence="9">
    <location>
        <begin position="447"/>
        <end position="545"/>
    </location>
</feature>
<keyword evidence="3 8" id="KW-0597">Phosphoprotein</keyword>
<dbReference type="Proteomes" id="UP000245202">
    <property type="component" value="Unassembled WGS sequence"/>
</dbReference>
<dbReference type="GO" id="GO:0003700">
    <property type="term" value="F:DNA-binding transcription factor activity"/>
    <property type="evidence" value="ECO:0007669"/>
    <property type="project" value="InterPro"/>
</dbReference>
<dbReference type="SMART" id="SM00342">
    <property type="entry name" value="HTH_ARAC"/>
    <property type="match status" value="1"/>
</dbReference>
<evidence type="ECO:0000256" key="4">
    <source>
        <dbReference type="ARBA" id="ARBA00023012"/>
    </source>
</evidence>
<dbReference type="SMART" id="SM00448">
    <property type="entry name" value="REC"/>
    <property type="match status" value="1"/>
</dbReference>
<keyword evidence="7" id="KW-0804">Transcription</keyword>
<dbReference type="InterPro" id="IPR020449">
    <property type="entry name" value="Tscrpt_reg_AraC-type_HTH"/>
</dbReference>
<evidence type="ECO:0000256" key="7">
    <source>
        <dbReference type="ARBA" id="ARBA00023163"/>
    </source>
</evidence>
<dbReference type="CDD" id="cd17536">
    <property type="entry name" value="REC_YesN-like"/>
    <property type="match status" value="1"/>
</dbReference>
<dbReference type="InterPro" id="IPR018062">
    <property type="entry name" value="HTH_AraC-typ_CS"/>
</dbReference>
<dbReference type="GO" id="GO:0005737">
    <property type="term" value="C:cytoplasm"/>
    <property type="evidence" value="ECO:0007669"/>
    <property type="project" value="UniProtKB-SubCell"/>
</dbReference>
<dbReference type="Pfam" id="PF00072">
    <property type="entry name" value="Response_reg"/>
    <property type="match status" value="1"/>
</dbReference>